<feature type="chain" id="PRO_5045822067" evidence="1">
    <location>
        <begin position="24"/>
        <end position="246"/>
    </location>
</feature>
<sequence length="246" mass="27780">MMNIKQFFCLLCVLFILSNYGFAQNNFQHNVLSPVEEAEGWQLLFDGKSTSGWHLYNEGNIKSAWTVRNGELVCDPTIEKVERGDLISDSVFTNYDFSFEWKISEAGNSGVFINVQEAPEFPTAWTTGPEYQLLDNANMPKDYLIDGKHSAGCVYSLSPLLNQVQPKPAGEWNTSRILQQNGVITFWLNGIETGHEDMKTERWKQLIAGSKLGNFPSFGKAIQGKIAFQDWSKGVALRNIKIKEIK</sequence>
<name>A0ABM7UXX9_9FLAO</name>
<feature type="domain" description="3-keto-alpha-glucoside-1,2-lyase/3-keto-2-hydroxy-glucal hydratase" evidence="2">
    <location>
        <begin position="40"/>
        <end position="243"/>
    </location>
</feature>
<proteinExistence type="predicted"/>
<reference evidence="3 4" key="2">
    <citation type="journal article" date="2022" name="Microorganisms">
        <title>Complete Genome Sequences of Two Flavobacterium ammonificans Strains and a Flavobacterium ammoniigenes Strain of Ammonifying Bacterioplankton Isolated from Surface River Water.</title>
        <authorList>
            <person name="Suda W."/>
            <person name="Ogata Y."/>
            <person name="Shindo C."/>
            <person name="Watanabe K."/>
        </authorList>
    </citation>
    <scope>NUCLEOTIDE SEQUENCE [LARGE SCALE GENOMIC DNA]</scope>
    <source>
        <strain evidence="3 4">GENT11</strain>
    </source>
</reference>
<keyword evidence="4" id="KW-1185">Reference proteome</keyword>
<gene>
    <name evidence="3" type="ORF">GENT11_06360</name>
</gene>
<evidence type="ECO:0000256" key="1">
    <source>
        <dbReference type="SAM" id="SignalP"/>
    </source>
</evidence>
<dbReference type="GO" id="GO:0016787">
    <property type="term" value="F:hydrolase activity"/>
    <property type="evidence" value="ECO:0007669"/>
    <property type="project" value="UniProtKB-KW"/>
</dbReference>
<dbReference type="Gene3D" id="2.60.120.560">
    <property type="entry name" value="Exo-inulinase, domain 1"/>
    <property type="match status" value="1"/>
</dbReference>
<accession>A0ABM7UXX9</accession>
<dbReference type="RefSeq" id="WP_229331046.1">
    <property type="nucleotide sequence ID" value="NZ_AP025183.1"/>
</dbReference>
<organism evidence="3 4">
    <name type="scientific">Flavobacterium ammonificans</name>
    <dbReference type="NCBI Taxonomy" id="1751056"/>
    <lineage>
        <taxon>Bacteria</taxon>
        <taxon>Pseudomonadati</taxon>
        <taxon>Bacteroidota</taxon>
        <taxon>Flavobacteriia</taxon>
        <taxon>Flavobacteriales</taxon>
        <taxon>Flavobacteriaceae</taxon>
        <taxon>Flavobacterium</taxon>
    </lineage>
</organism>
<evidence type="ECO:0000259" key="2">
    <source>
        <dbReference type="Pfam" id="PF06439"/>
    </source>
</evidence>
<feature type="signal peptide" evidence="1">
    <location>
        <begin position="1"/>
        <end position="23"/>
    </location>
</feature>
<reference evidence="3 4" key="1">
    <citation type="journal article" date="2022" name="Int. J. Syst. Evol. Microbiol.">
        <title>Flavobacterium ammonificans sp. nov. and Flavobacterium ammoniigenes sp. nov., ammonifying bacteria isolated from surface river water.</title>
        <authorList>
            <person name="Watanabe K."/>
            <person name="Kitamura T."/>
            <person name="Ogata Y."/>
            <person name="Shindo C."/>
            <person name="Suda W."/>
        </authorList>
    </citation>
    <scope>NUCLEOTIDE SEQUENCE [LARGE SCALE GENOMIC DNA]</scope>
    <source>
        <strain evidence="3 4">GENT11</strain>
    </source>
</reference>
<evidence type="ECO:0000313" key="3">
    <source>
        <dbReference type="EMBL" id="BDB52324.1"/>
    </source>
</evidence>
<keyword evidence="1" id="KW-0732">Signal</keyword>
<keyword evidence="3" id="KW-0378">Hydrolase</keyword>
<dbReference type="Proteomes" id="UP001319865">
    <property type="component" value="Chromosome"/>
</dbReference>
<protein>
    <submittedName>
        <fullName evidence="3">Glycosyl hydrolase</fullName>
    </submittedName>
</protein>
<dbReference type="Pfam" id="PF06439">
    <property type="entry name" value="3keto-disac_hyd"/>
    <property type="match status" value="1"/>
</dbReference>
<dbReference type="InterPro" id="IPR010496">
    <property type="entry name" value="AL/BT2_dom"/>
</dbReference>
<dbReference type="EMBL" id="AP025183">
    <property type="protein sequence ID" value="BDB52324.1"/>
    <property type="molecule type" value="Genomic_DNA"/>
</dbReference>
<evidence type="ECO:0000313" key="4">
    <source>
        <dbReference type="Proteomes" id="UP001319865"/>
    </source>
</evidence>